<evidence type="ECO:0000313" key="4">
    <source>
        <dbReference type="Proteomes" id="UP001174997"/>
    </source>
</evidence>
<dbReference type="Proteomes" id="UP001174997">
    <property type="component" value="Unassembled WGS sequence"/>
</dbReference>
<dbReference type="EMBL" id="JAULSY010000052">
    <property type="protein sequence ID" value="KAK0668709.1"/>
    <property type="molecule type" value="Genomic_DNA"/>
</dbReference>
<gene>
    <name evidence="3" type="ORF">QBC41DRAFT_119107</name>
</gene>
<evidence type="ECO:0000256" key="1">
    <source>
        <dbReference type="SAM" id="MobiDB-lite"/>
    </source>
</evidence>
<evidence type="ECO:0000256" key="2">
    <source>
        <dbReference type="SAM" id="SignalP"/>
    </source>
</evidence>
<sequence length="230" mass="25950">MISSTTLSHSYLWVLLGSWLEKGSSEPTQPVETQQTFKIWGSAALHASHAGMYFRPERKFHITAVAQLWLIDDLVLNVCVLDRGKDRRATQAESQMVALKRWRSSGRKNVKCRVLTSHRREAQTLGKGVYLRPHWSRTAGQSPICVTEGTSAAAHPDRLAHVFFLSVPTMRLFRLAMSSHMAKPSRVKKEFEKRPKKKSAPNTSRPLTLDVISTKGRNTKRQCPSCSLNV</sequence>
<feature type="region of interest" description="Disordered" evidence="1">
    <location>
        <begin position="183"/>
        <end position="230"/>
    </location>
</feature>
<evidence type="ECO:0008006" key="5">
    <source>
        <dbReference type="Google" id="ProtNLM"/>
    </source>
</evidence>
<organism evidence="3 4">
    <name type="scientific">Cercophora samala</name>
    <dbReference type="NCBI Taxonomy" id="330535"/>
    <lineage>
        <taxon>Eukaryota</taxon>
        <taxon>Fungi</taxon>
        <taxon>Dikarya</taxon>
        <taxon>Ascomycota</taxon>
        <taxon>Pezizomycotina</taxon>
        <taxon>Sordariomycetes</taxon>
        <taxon>Sordariomycetidae</taxon>
        <taxon>Sordariales</taxon>
        <taxon>Lasiosphaeriaceae</taxon>
        <taxon>Cercophora</taxon>
    </lineage>
</organism>
<accession>A0AA40D9V6</accession>
<proteinExistence type="predicted"/>
<reference evidence="3" key="1">
    <citation type="submission" date="2023-06" db="EMBL/GenBank/DDBJ databases">
        <title>Genome-scale phylogeny and comparative genomics of the fungal order Sordariales.</title>
        <authorList>
            <consortium name="Lawrence Berkeley National Laboratory"/>
            <person name="Hensen N."/>
            <person name="Bonometti L."/>
            <person name="Westerberg I."/>
            <person name="Brannstrom I.O."/>
            <person name="Guillou S."/>
            <person name="Cros-Aarteil S."/>
            <person name="Calhoun S."/>
            <person name="Haridas S."/>
            <person name="Kuo A."/>
            <person name="Mondo S."/>
            <person name="Pangilinan J."/>
            <person name="Riley R."/>
            <person name="Labutti K."/>
            <person name="Andreopoulos B."/>
            <person name="Lipzen A."/>
            <person name="Chen C."/>
            <person name="Yanf M."/>
            <person name="Daum C."/>
            <person name="Ng V."/>
            <person name="Clum A."/>
            <person name="Steindorff A."/>
            <person name="Ohm R."/>
            <person name="Martin F."/>
            <person name="Silar P."/>
            <person name="Natvig D."/>
            <person name="Lalanne C."/>
            <person name="Gautier V."/>
            <person name="Ament-Velasquez S.L."/>
            <person name="Kruys A."/>
            <person name="Hutchinson M.I."/>
            <person name="Powell A.J."/>
            <person name="Barry K."/>
            <person name="Miller A.N."/>
            <person name="Grigoriev I.V."/>
            <person name="Debuchy R."/>
            <person name="Gladieux P."/>
            <person name="Thoren M.H."/>
            <person name="Johannesson H."/>
        </authorList>
    </citation>
    <scope>NUCLEOTIDE SEQUENCE</scope>
    <source>
        <strain evidence="3">CBS 307.81</strain>
    </source>
</reference>
<keyword evidence="2" id="KW-0732">Signal</keyword>
<feature type="chain" id="PRO_5041384303" description="Secreted protein" evidence="2">
    <location>
        <begin position="26"/>
        <end position="230"/>
    </location>
</feature>
<comment type="caution">
    <text evidence="3">The sequence shown here is derived from an EMBL/GenBank/DDBJ whole genome shotgun (WGS) entry which is preliminary data.</text>
</comment>
<evidence type="ECO:0000313" key="3">
    <source>
        <dbReference type="EMBL" id="KAK0668709.1"/>
    </source>
</evidence>
<protein>
    <recommendedName>
        <fullName evidence="5">Secreted protein</fullName>
    </recommendedName>
</protein>
<feature type="compositionally biased region" description="Polar residues" evidence="1">
    <location>
        <begin position="221"/>
        <end position="230"/>
    </location>
</feature>
<dbReference type="AlphaFoldDB" id="A0AA40D9V6"/>
<keyword evidence="4" id="KW-1185">Reference proteome</keyword>
<name>A0AA40D9V6_9PEZI</name>
<feature type="signal peptide" evidence="2">
    <location>
        <begin position="1"/>
        <end position="25"/>
    </location>
</feature>